<reference evidence="1 2" key="1">
    <citation type="submission" date="2017-11" db="EMBL/GenBank/DDBJ databases">
        <title>Streptomyces carmine sp. nov., a novel actinomycete isolated from Sophora alopecuroides in Xinjiang, China.</title>
        <authorList>
            <person name="Wang Y."/>
            <person name="Luo X."/>
            <person name="Wan C."/>
            <person name="Zhang L."/>
        </authorList>
    </citation>
    <scope>NUCLEOTIDE SEQUENCE [LARGE SCALE GENOMIC DNA]</scope>
    <source>
        <strain evidence="1 2">TRM SA0054</strain>
    </source>
</reference>
<evidence type="ECO:0000313" key="2">
    <source>
        <dbReference type="Proteomes" id="UP000230407"/>
    </source>
</evidence>
<protein>
    <submittedName>
        <fullName evidence="1">Uncharacterized protein</fullName>
    </submittedName>
</protein>
<organism evidence="1 2">
    <name type="scientific">Streptomyces carminius</name>
    <dbReference type="NCBI Taxonomy" id="2665496"/>
    <lineage>
        <taxon>Bacteria</taxon>
        <taxon>Bacillati</taxon>
        <taxon>Actinomycetota</taxon>
        <taxon>Actinomycetes</taxon>
        <taxon>Kitasatosporales</taxon>
        <taxon>Streptomycetaceae</taxon>
        <taxon>Streptomyces</taxon>
    </lineage>
</organism>
<dbReference type="AlphaFoldDB" id="A0A2M8M5G5"/>
<accession>A0A2M8M5G5</accession>
<comment type="caution">
    <text evidence="1">The sequence shown here is derived from an EMBL/GenBank/DDBJ whole genome shotgun (WGS) entry which is preliminary data.</text>
</comment>
<dbReference type="Proteomes" id="UP000230407">
    <property type="component" value="Unassembled WGS sequence"/>
</dbReference>
<proteinExistence type="predicted"/>
<keyword evidence="2" id="KW-1185">Reference proteome</keyword>
<name>A0A2M8M5G5_9ACTN</name>
<sequence length="247" mass="26787">MELVNDHLAVEARLVPPGDSGYLLLAAEVGRWCGPLPLPSRTRRSLLGRLTAAAGRLAARDGVEEVTVFRAVLRPPGEGTGLLRRRGVRPARYDVAVLVRTAGPGAAAALREETGDGELGAALAAAARRVHRVAARVAARIDDVDHRPDHRFLFNYFHAEDTGALLRVWRYTAGWFQAATGLSDSVLLRPLDGEPADYGVINHASWPALRSFLPALVLRPGFRRFVLANFRANGVAAQPVVYRRLPG</sequence>
<gene>
    <name evidence="1" type="ORF">CUT44_04800</name>
</gene>
<dbReference type="EMBL" id="PGGW01000014">
    <property type="protein sequence ID" value="PJE99461.1"/>
    <property type="molecule type" value="Genomic_DNA"/>
</dbReference>
<evidence type="ECO:0000313" key="1">
    <source>
        <dbReference type="EMBL" id="PJE99461.1"/>
    </source>
</evidence>
<dbReference type="RefSeq" id="WP_100200883.1">
    <property type="nucleotide sequence ID" value="NZ_PGGW01000014.1"/>
</dbReference>